<sequence>MAKQMMITLISAIFLIELFFIASSNSIPIILVGFPINQGVPLSLLSMPITEKNIKRVHRREIEPQTLDKQLVKSDSADDLETAAGTNLLRPLFVYRQQMAYRDRNIKRLAERRRAIPDTY</sequence>
<keyword evidence="2" id="KW-1185">Reference proteome</keyword>
<accession>A0AA39FP42</accession>
<protein>
    <submittedName>
        <fullName evidence="1">Uncharacterized protein</fullName>
    </submittedName>
</protein>
<reference evidence="1" key="1">
    <citation type="journal article" date="2023" name="bioRxiv">
        <title>Scaffold-level genome assemblies of two parasitoid biocontrol wasps reveal the parthenogenesis mechanism and an associated novel virus.</title>
        <authorList>
            <person name="Inwood S."/>
            <person name="Skelly J."/>
            <person name="Guhlin J."/>
            <person name="Harrop T."/>
            <person name="Goldson S."/>
            <person name="Dearden P."/>
        </authorList>
    </citation>
    <scope>NUCLEOTIDE SEQUENCE</scope>
    <source>
        <strain evidence="1">Irish</strain>
        <tissue evidence="1">Whole body</tissue>
    </source>
</reference>
<reference evidence="1" key="2">
    <citation type="submission" date="2023-03" db="EMBL/GenBank/DDBJ databases">
        <authorList>
            <person name="Inwood S.N."/>
            <person name="Skelly J.G."/>
            <person name="Guhlin J."/>
            <person name="Harrop T.W.R."/>
            <person name="Goldson S.G."/>
            <person name="Dearden P.K."/>
        </authorList>
    </citation>
    <scope>NUCLEOTIDE SEQUENCE</scope>
    <source>
        <strain evidence="1">Irish</strain>
        <tissue evidence="1">Whole body</tissue>
    </source>
</reference>
<dbReference type="EMBL" id="JAQQBS010000002">
    <property type="protein sequence ID" value="KAK0173220.1"/>
    <property type="molecule type" value="Genomic_DNA"/>
</dbReference>
<proteinExistence type="predicted"/>
<name>A0AA39FP42_9HYME</name>
<dbReference type="AlphaFoldDB" id="A0AA39FP42"/>
<gene>
    <name evidence="1" type="ORF">PV328_006451</name>
</gene>
<comment type="caution">
    <text evidence="1">The sequence shown here is derived from an EMBL/GenBank/DDBJ whole genome shotgun (WGS) entry which is preliminary data.</text>
</comment>
<evidence type="ECO:0000313" key="1">
    <source>
        <dbReference type="EMBL" id="KAK0173220.1"/>
    </source>
</evidence>
<organism evidence="1 2">
    <name type="scientific">Microctonus aethiopoides</name>
    <dbReference type="NCBI Taxonomy" id="144406"/>
    <lineage>
        <taxon>Eukaryota</taxon>
        <taxon>Metazoa</taxon>
        <taxon>Ecdysozoa</taxon>
        <taxon>Arthropoda</taxon>
        <taxon>Hexapoda</taxon>
        <taxon>Insecta</taxon>
        <taxon>Pterygota</taxon>
        <taxon>Neoptera</taxon>
        <taxon>Endopterygota</taxon>
        <taxon>Hymenoptera</taxon>
        <taxon>Apocrita</taxon>
        <taxon>Ichneumonoidea</taxon>
        <taxon>Braconidae</taxon>
        <taxon>Euphorinae</taxon>
        <taxon>Microctonus</taxon>
    </lineage>
</organism>
<dbReference type="Proteomes" id="UP001168990">
    <property type="component" value="Unassembled WGS sequence"/>
</dbReference>
<evidence type="ECO:0000313" key="2">
    <source>
        <dbReference type="Proteomes" id="UP001168990"/>
    </source>
</evidence>